<evidence type="ECO:0000256" key="2">
    <source>
        <dbReference type="RuleBase" id="RU367083"/>
    </source>
</evidence>
<gene>
    <name evidence="4" type="ORF">V1264_001107</name>
</gene>
<proteinExistence type="inferred from homology"/>
<accession>A0AAN9C1J9</accession>
<dbReference type="GO" id="GO:0031047">
    <property type="term" value="P:regulatory ncRNA-mediated gene silencing"/>
    <property type="evidence" value="ECO:0007669"/>
    <property type="project" value="UniProtKB-UniRule"/>
</dbReference>
<keyword evidence="2" id="KW-0963">Cytoplasm</keyword>
<dbReference type="PANTHER" id="PTHR12979">
    <property type="entry name" value="CCR4-NOT TRANSCRIPTION COMPLEX SUBUNIT 10"/>
    <property type="match status" value="1"/>
</dbReference>
<feature type="region of interest" description="Disordered" evidence="3">
    <location>
        <begin position="195"/>
        <end position="222"/>
    </location>
</feature>
<dbReference type="AlphaFoldDB" id="A0AAN9C1J9"/>
<comment type="function">
    <text evidence="2">Component of the CCR4-NOT complex which is one of the major cellular mRNA deadenylases and is linked to various cellular processes including bulk mRNA degradation, miRNA-mediated repression, translational repression during translational initiation and general transcription regulation.</text>
</comment>
<feature type="region of interest" description="Disordered" evidence="3">
    <location>
        <begin position="587"/>
        <end position="618"/>
    </location>
</feature>
<dbReference type="GO" id="GO:0030014">
    <property type="term" value="C:CCR4-NOT complex"/>
    <property type="evidence" value="ECO:0007669"/>
    <property type="project" value="UniProtKB-UniRule"/>
</dbReference>
<protein>
    <recommendedName>
        <fullName evidence="2">CCR4-NOT transcription complex subunit 10</fullName>
    </recommendedName>
</protein>
<evidence type="ECO:0000313" key="4">
    <source>
        <dbReference type="EMBL" id="KAK7115183.1"/>
    </source>
</evidence>
<evidence type="ECO:0000256" key="1">
    <source>
        <dbReference type="ARBA" id="ARBA00010080"/>
    </source>
</evidence>
<dbReference type="EMBL" id="JBAMIC010000001">
    <property type="protein sequence ID" value="KAK7115183.1"/>
    <property type="molecule type" value="Genomic_DNA"/>
</dbReference>
<keyword evidence="2" id="KW-0943">RNA-mediated gene silencing</keyword>
<dbReference type="Gene3D" id="1.25.40.10">
    <property type="entry name" value="Tetratricopeptide repeat domain"/>
    <property type="match status" value="1"/>
</dbReference>
<dbReference type="GO" id="GO:0006402">
    <property type="term" value="P:mRNA catabolic process"/>
    <property type="evidence" value="ECO:0007669"/>
    <property type="project" value="TreeGrafter"/>
</dbReference>
<keyword evidence="5" id="KW-1185">Reference proteome</keyword>
<sequence>MSKQQQQTQIQKSDSSASNTDSASSSGMPAVTEQHKELATSATQEFEKANYSQSVSYMAKLHRQRGVDPKVVHNYAVAAFYHSNQCAVEELKNGLNAACQMAKSGEDPLDGIEDVENAVLYFNQAVLNFYLKQYRAALGVLDRGFQYIEPPALQLQLQDEALAQNVLLLWTELHLCVGQPDKALRVLGYLEKGTSNGKSGGQGSGTPERGEQGKEGSSGTSEGNDAIKAKICLFKTRCLAMMKSLKSCKREIKTLVSSPGLAGTAVQYVRAYFEYLRGNSKKAQKILTSAPTTGIPSAGQSLQLMFHNNMACIHLQMRRPHTGAHHLQRAWQENEKAMKEVKATSKGKPIQYVAISRHYELLYNMGIQALHCCKPSQAFDCLVVASQVYQVNPRLWLRLAECCVMHHRESNDDDSKLEKRQQVIQGSVGSGYHRKLIVGPGTGQNKTSNNPAAAVPALSMEFASMCLSNALNLLPPDPLDVEITPVEDNDTTKAAAEPALVPAPPASPMRPTEVANLRCSILAASAYVALCLNDFRVALKHAQNLLRQPRLSGAQRYVGNMYMAEALVATERIADAIGHLNPDALTAADVSTVPPEGKADPEKIDKNDKGERDASDSAEDKGALVAWIPRDVQKAKAFMQHNLAVCHATRTEYDKANKFLTEGSQNNGTPLPAQMYYLKLYLDLMEGRRQVAQAVIKDHFGHVTPNRPQSL</sequence>
<dbReference type="InterPro" id="IPR039740">
    <property type="entry name" value="CNOT10"/>
</dbReference>
<dbReference type="Proteomes" id="UP001374579">
    <property type="component" value="Unassembled WGS sequence"/>
</dbReference>
<feature type="region of interest" description="Disordered" evidence="3">
    <location>
        <begin position="1"/>
        <end position="41"/>
    </location>
</feature>
<organism evidence="4 5">
    <name type="scientific">Littorina saxatilis</name>
    <dbReference type="NCBI Taxonomy" id="31220"/>
    <lineage>
        <taxon>Eukaryota</taxon>
        <taxon>Metazoa</taxon>
        <taxon>Spiralia</taxon>
        <taxon>Lophotrochozoa</taxon>
        <taxon>Mollusca</taxon>
        <taxon>Gastropoda</taxon>
        <taxon>Caenogastropoda</taxon>
        <taxon>Littorinimorpha</taxon>
        <taxon>Littorinoidea</taxon>
        <taxon>Littorinidae</taxon>
        <taxon>Littorina</taxon>
    </lineage>
</organism>
<comment type="subcellular location">
    <subcellularLocation>
        <location evidence="2">Cytoplasm</location>
    </subcellularLocation>
    <subcellularLocation>
        <location evidence="2">Nucleus</location>
    </subcellularLocation>
</comment>
<dbReference type="InterPro" id="IPR011990">
    <property type="entry name" value="TPR-like_helical_dom_sf"/>
</dbReference>
<keyword evidence="2" id="KW-0805">Transcription regulation</keyword>
<feature type="compositionally biased region" description="Low complexity" evidence="3">
    <location>
        <begin position="1"/>
        <end position="26"/>
    </location>
</feature>
<comment type="similarity">
    <text evidence="1 2">Belongs to the CNOT10 family.</text>
</comment>
<feature type="compositionally biased region" description="Basic and acidic residues" evidence="3">
    <location>
        <begin position="597"/>
        <end position="618"/>
    </location>
</feature>
<dbReference type="SUPFAM" id="SSF48452">
    <property type="entry name" value="TPR-like"/>
    <property type="match status" value="1"/>
</dbReference>
<keyword evidence="2" id="KW-0804">Transcription</keyword>
<dbReference type="GO" id="GO:0005737">
    <property type="term" value="C:cytoplasm"/>
    <property type="evidence" value="ECO:0007669"/>
    <property type="project" value="UniProtKB-SubCell"/>
</dbReference>
<reference evidence="4 5" key="1">
    <citation type="submission" date="2024-02" db="EMBL/GenBank/DDBJ databases">
        <title>Chromosome-scale genome assembly of the rough periwinkle Littorina saxatilis.</title>
        <authorList>
            <person name="De Jode A."/>
            <person name="Faria R."/>
            <person name="Formenti G."/>
            <person name="Sims Y."/>
            <person name="Smith T.P."/>
            <person name="Tracey A."/>
            <person name="Wood J.M.D."/>
            <person name="Zagrodzka Z.B."/>
            <person name="Johannesson K."/>
            <person name="Butlin R.K."/>
            <person name="Leder E.H."/>
        </authorList>
    </citation>
    <scope>NUCLEOTIDE SEQUENCE [LARGE SCALE GENOMIC DNA]</scope>
    <source>
        <strain evidence="4">Snail1</strain>
        <tissue evidence="4">Muscle</tissue>
    </source>
</reference>
<evidence type="ECO:0000313" key="5">
    <source>
        <dbReference type="Proteomes" id="UP001374579"/>
    </source>
</evidence>
<comment type="caution">
    <text evidence="4">The sequence shown here is derived from an EMBL/GenBank/DDBJ whole genome shotgun (WGS) entry which is preliminary data.</text>
</comment>
<dbReference type="PANTHER" id="PTHR12979:SF5">
    <property type="entry name" value="CCR4-NOT TRANSCRIPTION COMPLEX SUBUNIT 10"/>
    <property type="match status" value="1"/>
</dbReference>
<dbReference type="GO" id="GO:0005634">
    <property type="term" value="C:nucleus"/>
    <property type="evidence" value="ECO:0007669"/>
    <property type="project" value="UniProtKB-SubCell"/>
</dbReference>
<keyword evidence="2" id="KW-0810">Translation regulation</keyword>
<evidence type="ECO:0000256" key="3">
    <source>
        <dbReference type="SAM" id="MobiDB-lite"/>
    </source>
</evidence>
<name>A0AAN9C1J9_9CAEN</name>
<keyword evidence="2" id="KW-0539">Nucleus</keyword>
<dbReference type="GO" id="GO:0017148">
    <property type="term" value="P:negative regulation of translation"/>
    <property type="evidence" value="ECO:0007669"/>
    <property type="project" value="TreeGrafter"/>
</dbReference>